<dbReference type="EMBL" id="KV878975">
    <property type="protein sequence ID" value="OJK00683.1"/>
    <property type="molecule type" value="Genomic_DNA"/>
</dbReference>
<dbReference type="GO" id="GO:0016491">
    <property type="term" value="F:oxidoreductase activity"/>
    <property type="evidence" value="ECO:0007669"/>
    <property type="project" value="UniProtKB-KW"/>
</dbReference>
<proteinExistence type="inferred from homology"/>
<keyword evidence="5 12" id="KW-0999">Mitochondrion inner membrane</keyword>
<dbReference type="UniPathway" id="UPA00705"/>
<evidence type="ECO:0000313" key="13">
    <source>
        <dbReference type="EMBL" id="OJK00683.1"/>
    </source>
</evidence>
<name>A0A1L9WX14_ASPA1</name>
<evidence type="ECO:0000256" key="8">
    <source>
        <dbReference type="ARBA" id="ARBA00023002"/>
    </source>
</evidence>
<evidence type="ECO:0000256" key="3">
    <source>
        <dbReference type="ARBA" id="ARBA00005553"/>
    </source>
</evidence>
<evidence type="ECO:0000313" key="14">
    <source>
        <dbReference type="Proteomes" id="UP000184546"/>
    </source>
</evidence>
<keyword evidence="7" id="KW-1133">Transmembrane helix</keyword>
<sequence length="137" mass="16203">MYAQRSLLRLPQQLRAAPVRAAVQRRLNHTESKLPSWAVDNEFNREREAVKHHAAATSDLWRKLSIYAVVPVLILGGLNAYNLWEEHWEHWDHMPPLEERTEYPYQNIRVKNFPWGDGDKTIFWNSSVNYHNKDKAT</sequence>
<protein>
    <recommendedName>
        <fullName evidence="12">Cytochrome c oxidase subunit</fullName>
    </recommendedName>
    <alternativeName>
        <fullName evidence="12">Cytochrome c oxidase polypeptide VIa</fullName>
    </alternativeName>
</protein>
<keyword evidence="8" id="KW-0560">Oxidoreductase</keyword>
<evidence type="ECO:0000256" key="9">
    <source>
        <dbReference type="ARBA" id="ARBA00023128"/>
    </source>
</evidence>
<organism evidence="13 14">
    <name type="scientific">Aspergillus aculeatus (strain ATCC 16872 / CBS 172.66 / WB 5094)</name>
    <dbReference type="NCBI Taxonomy" id="690307"/>
    <lineage>
        <taxon>Eukaryota</taxon>
        <taxon>Fungi</taxon>
        <taxon>Dikarya</taxon>
        <taxon>Ascomycota</taxon>
        <taxon>Pezizomycotina</taxon>
        <taxon>Eurotiomycetes</taxon>
        <taxon>Eurotiomycetidae</taxon>
        <taxon>Eurotiales</taxon>
        <taxon>Aspergillaceae</taxon>
        <taxon>Aspergillus</taxon>
        <taxon>Aspergillus subgen. Circumdati</taxon>
    </lineage>
</organism>
<keyword evidence="14" id="KW-1185">Reference proteome</keyword>
<evidence type="ECO:0000256" key="6">
    <source>
        <dbReference type="ARBA" id="ARBA00022946"/>
    </source>
</evidence>
<comment type="similarity">
    <text evidence="3 11">Belongs to the cytochrome c oxidase subunit 6A family.</text>
</comment>
<reference evidence="14" key="1">
    <citation type="journal article" date="2017" name="Genome Biol.">
        <title>Comparative genomics reveals high biological diversity and specific adaptations in the industrially and medically important fungal genus Aspergillus.</title>
        <authorList>
            <person name="de Vries R.P."/>
            <person name="Riley R."/>
            <person name="Wiebenga A."/>
            <person name="Aguilar-Osorio G."/>
            <person name="Amillis S."/>
            <person name="Uchima C.A."/>
            <person name="Anderluh G."/>
            <person name="Asadollahi M."/>
            <person name="Askin M."/>
            <person name="Barry K."/>
            <person name="Battaglia E."/>
            <person name="Bayram O."/>
            <person name="Benocci T."/>
            <person name="Braus-Stromeyer S.A."/>
            <person name="Caldana C."/>
            <person name="Canovas D."/>
            <person name="Cerqueira G.C."/>
            <person name="Chen F."/>
            <person name="Chen W."/>
            <person name="Choi C."/>
            <person name="Clum A."/>
            <person name="Dos Santos R.A."/>
            <person name="Damasio A.R."/>
            <person name="Diallinas G."/>
            <person name="Emri T."/>
            <person name="Fekete E."/>
            <person name="Flipphi M."/>
            <person name="Freyberg S."/>
            <person name="Gallo A."/>
            <person name="Gournas C."/>
            <person name="Habgood R."/>
            <person name="Hainaut M."/>
            <person name="Harispe M.L."/>
            <person name="Henrissat B."/>
            <person name="Hilden K.S."/>
            <person name="Hope R."/>
            <person name="Hossain A."/>
            <person name="Karabika E."/>
            <person name="Karaffa L."/>
            <person name="Karanyi Z."/>
            <person name="Krasevec N."/>
            <person name="Kuo A."/>
            <person name="Kusch H."/>
            <person name="LaButti K."/>
            <person name="Lagendijk E.L."/>
            <person name="Lapidus A."/>
            <person name="Levasseur A."/>
            <person name="Lindquist E."/>
            <person name="Lipzen A."/>
            <person name="Logrieco A.F."/>
            <person name="MacCabe A."/>
            <person name="Maekelae M.R."/>
            <person name="Malavazi I."/>
            <person name="Melin P."/>
            <person name="Meyer V."/>
            <person name="Mielnichuk N."/>
            <person name="Miskei M."/>
            <person name="Molnar A.P."/>
            <person name="Mule G."/>
            <person name="Ngan C.Y."/>
            <person name="Orejas M."/>
            <person name="Orosz E."/>
            <person name="Ouedraogo J.P."/>
            <person name="Overkamp K.M."/>
            <person name="Park H.-S."/>
            <person name="Perrone G."/>
            <person name="Piumi F."/>
            <person name="Punt P.J."/>
            <person name="Ram A.F."/>
            <person name="Ramon A."/>
            <person name="Rauscher S."/>
            <person name="Record E."/>
            <person name="Riano-Pachon D.M."/>
            <person name="Robert V."/>
            <person name="Roehrig J."/>
            <person name="Ruller R."/>
            <person name="Salamov A."/>
            <person name="Salih N.S."/>
            <person name="Samson R.A."/>
            <person name="Sandor E."/>
            <person name="Sanguinetti M."/>
            <person name="Schuetze T."/>
            <person name="Sepcic K."/>
            <person name="Shelest E."/>
            <person name="Sherlock G."/>
            <person name="Sophianopoulou V."/>
            <person name="Squina F.M."/>
            <person name="Sun H."/>
            <person name="Susca A."/>
            <person name="Todd R.B."/>
            <person name="Tsang A."/>
            <person name="Unkles S.E."/>
            <person name="van de Wiele N."/>
            <person name="van Rossen-Uffink D."/>
            <person name="Oliveira J.V."/>
            <person name="Vesth T.C."/>
            <person name="Visser J."/>
            <person name="Yu J.-H."/>
            <person name="Zhou M."/>
            <person name="Andersen M.R."/>
            <person name="Archer D.B."/>
            <person name="Baker S.E."/>
            <person name="Benoit I."/>
            <person name="Brakhage A.A."/>
            <person name="Braus G.H."/>
            <person name="Fischer R."/>
            <person name="Frisvad J.C."/>
            <person name="Goldman G.H."/>
            <person name="Houbraken J."/>
            <person name="Oakley B."/>
            <person name="Pocsi I."/>
            <person name="Scazzocchio C."/>
            <person name="Seiboth B."/>
            <person name="vanKuyk P.A."/>
            <person name="Wortman J."/>
            <person name="Dyer P.S."/>
            <person name="Grigoriev I.V."/>
        </authorList>
    </citation>
    <scope>NUCLEOTIDE SEQUENCE [LARGE SCALE GENOMIC DNA]</scope>
    <source>
        <strain evidence="14">ATCC 16872 / CBS 172.66 / WB 5094</strain>
    </source>
</reference>
<dbReference type="GO" id="GO:0006123">
    <property type="term" value="P:mitochondrial electron transport, cytochrome c to oxygen"/>
    <property type="evidence" value="ECO:0007669"/>
    <property type="project" value="TreeGrafter"/>
</dbReference>
<evidence type="ECO:0000256" key="5">
    <source>
        <dbReference type="ARBA" id="ARBA00022792"/>
    </source>
</evidence>
<dbReference type="Pfam" id="PF02046">
    <property type="entry name" value="COX6A"/>
    <property type="match status" value="1"/>
</dbReference>
<evidence type="ECO:0000256" key="2">
    <source>
        <dbReference type="ARBA" id="ARBA00004673"/>
    </source>
</evidence>
<dbReference type="VEuPathDB" id="FungiDB:ASPACDRAFT_42175"/>
<evidence type="ECO:0000256" key="11">
    <source>
        <dbReference type="RuleBase" id="RU004396"/>
    </source>
</evidence>
<dbReference type="GO" id="GO:0005743">
    <property type="term" value="C:mitochondrial inner membrane"/>
    <property type="evidence" value="ECO:0007669"/>
    <property type="project" value="UniProtKB-SubCell"/>
</dbReference>
<accession>A0A1L9WX14</accession>
<dbReference type="OrthoDB" id="5947505at2759"/>
<dbReference type="Gene3D" id="4.10.95.10">
    <property type="entry name" value="Cytochrome c oxidase, subunit VIa"/>
    <property type="match status" value="1"/>
</dbReference>
<dbReference type="InterPro" id="IPR001349">
    <property type="entry name" value="Cyt_c_oxidase_su6a"/>
</dbReference>
<dbReference type="PANTHER" id="PTHR11504">
    <property type="entry name" value="CYTOCHROME C OXIDASE POLYPEPTIDE VIA"/>
    <property type="match status" value="1"/>
</dbReference>
<keyword evidence="9 12" id="KW-0496">Mitochondrion</keyword>
<dbReference type="RefSeq" id="XP_020057022.1">
    <property type="nucleotide sequence ID" value="XM_020201052.1"/>
</dbReference>
<dbReference type="GeneID" id="30974866"/>
<evidence type="ECO:0000256" key="7">
    <source>
        <dbReference type="ARBA" id="ARBA00022989"/>
    </source>
</evidence>
<dbReference type="InterPro" id="IPR036418">
    <property type="entry name" value="Cyt_c_oxidase_su6a_sf"/>
</dbReference>
<dbReference type="FunFam" id="4.10.95.10:FF:000001">
    <property type="entry name" value="Cytochrome c oxidase subunit 6A, mitochondrial"/>
    <property type="match status" value="1"/>
</dbReference>
<dbReference type="Proteomes" id="UP000184546">
    <property type="component" value="Unassembled WGS sequence"/>
</dbReference>
<keyword evidence="6" id="KW-0809">Transit peptide</keyword>
<evidence type="ECO:0000256" key="4">
    <source>
        <dbReference type="ARBA" id="ARBA00022692"/>
    </source>
</evidence>
<comment type="pathway">
    <text evidence="2">Energy metabolism; oxidative phosphorylation.</text>
</comment>
<comment type="subcellular location">
    <subcellularLocation>
        <location evidence="1">Mitochondrion inner membrane</location>
        <topology evidence="1">Single-pass membrane protein</topology>
    </subcellularLocation>
</comment>
<keyword evidence="10 12" id="KW-0472">Membrane</keyword>
<dbReference type="OMA" id="KLPWMVD"/>
<dbReference type="PANTHER" id="PTHR11504:SF0">
    <property type="entry name" value="CYTOCHROME C OXIDASE SUBUNIT"/>
    <property type="match status" value="1"/>
</dbReference>
<dbReference type="InterPro" id="IPR018507">
    <property type="entry name" value="Cyt_c_oxidase_su6a_CS"/>
</dbReference>
<evidence type="ECO:0000256" key="12">
    <source>
        <dbReference type="RuleBase" id="RU004397"/>
    </source>
</evidence>
<evidence type="ECO:0000256" key="1">
    <source>
        <dbReference type="ARBA" id="ARBA00004434"/>
    </source>
</evidence>
<gene>
    <name evidence="13" type="ORF">ASPACDRAFT_42175</name>
</gene>
<evidence type="ECO:0000256" key="10">
    <source>
        <dbReference type="ARBA" id="ARBA00023136"/>
    </source>
</evidence>
<dbReference type="STRING" id="690307.A0A1L9WX14"/>
<dbReference type="GO" id="GO:0030234">
    <property type="term" value="F:enzyme regulator activity"/>
    <property type="evidence" value="ECO:0007669"/>
    <property type="project" value="TreeGrafter"/>
</dbReference>
<dbReference type="SUPFAM" id="SSF81411">
    <property type="entry name" value="Mitochondrial cytochrome c oxidase subunit VIa"/>
    <property type="match status" value="1"/>
</dbReference>
<keyword evidence="4" id="KW-0812">Transmembrane</keyword>
<dbReference type="PROSITE" id="PS01329">
    <property type="entry name" value="COX6A"/>
    <property type="match status" value="1"/>
</dbReference>
<dbReference type="AlphaFoldDB" id="A0A1L9WX14"/>